<protein>
    <submittedName>
        <fullName evidence="4">CBS domain protein</fullName>
    </submittedName>
    <submittedName>
        <fullName evidence="5">CBS domain-containing protein</fullName>
    </submittedName>
</protein>
<dbReference type="PIRSF" id="PIRSF035040">
    <property type="entry name" value="UCP035040_CBS_Lmo0553"/>
    <property type="match status" value="1"/>
</dbReference>
<comment type="caution">
    <text evidence="4">The sequence shown here is derived from an EMBL/GenBank/DDBJ whole genome shotgun (WGS) entry which is preliminary data.</text>
</comment>
<dbReference type="Proteomes" id="UP000264294">
    <property type="component" value="Unassembled WGS sequence"/>
</dbReference>
<dbReference type="InterPro" id="IPR000644">
    <property type="entry name" value="CBS_dom"/>
</dbReference>
<dbReference type="PANTHER" id="PTHR43080">
    <property type="entry name" value="CBS DOMAIN-CONTAINING PROTEIN CBSX3, MITOCHONDRIAL"/>
    <property type="match status" value="1"/>
</dbReference>
<evidence type="ECO:0000313" key="7">
    <source>
        <dbReference type="Proteomes" id="UP000264294"/>
    </source>
</evidence>
<dbReference type="SUPFAM" id="SSF54631">
    <property type="entry name" value="CBS-domain pair"/>
    <property type="match status" value="1"/>
</dbReference>
<evidence type="ECO:0000256" key="1">
    <source>
        <dbReference type="ARBA" id="ARBA00023122"/>
    </source>
</evidence>
<evidence type="ECO:0000313" key="6">
    <source>
        <dbReference type="Proteomes" id="UP000029389"/>
    </source>
</evidence>
<dbReference type="EMBL" id="QVOD01000009">
    <property type="protein sequence ID" value="RFT67071.1"/>
    <property type="molecule type" value="Genomic_DNA"/>
</dbReference>
<dbReference type="AlphaFoldDB" id="A0A090YZQ0"/>
<dbReference type="RefSeq" id="WP_042983346.1">
    <property type="nucleotide sequence ID" value="NZ_JMQC01000008.1"/>
</dbReference>
<dbReference type="Pfam" id="PF00571">
    <property type="entry name" value="CBS"/>
    <property type="match status" value="2"/>
</dbReference>
<evidence type="ECO:0000313" key="4">
    <source>
        <dbReference type="EMBL" id="KFN03867.1"/>
    </source>
</evidence>
<reference evidence="4 6" key="1">
    <citation type="submission" date="2014-04" db="EMBL/GenBank/DDBJ databases">
        <authorList>
            <person name="Bishop-Lilly K.A."/>
            <person name="Broomall S.M."/>
            <person name="Chain P.S."/>
            <person name="Chertkov O."/>
            <person name="Coyne S.R."/>
            <person name="Daligault H.E."/>
            <person name="Davenport K.W."/>
            <person name="Erkkila T."/>
            <person name="Frey K.G."/>
            <person name="Gibbons H.S."/>
            <person name="Gu W."/>
            <person name="Jaissle J."/>
            <person name="Johnson S.L."/>
            <person name="Koroleva G.I."/>
            <person name="Ladner J.T."/>
            <person name="Lo C.-C."/>
            <person name="Minogue T.D."/>
            <person name="Munk C."/>
            <person name="Palacios G.F."/>
            <person name="Redden C.L."/>
            <person name="Rosenzweig C.N."/>
            <person name="Scholz M.B."/>
            <person name="Teshima H."/>
            <person name="Xu Y."/>
        </authorList>
    </citation>
    <scope>NUCLEOTIDE SEQUENCE [LARGE SCALE GENOMIC DNA]</scope>
    <source>
        <strain evidence="4 6">BHP</strain>
    </source>
</reference>
<dbReference type="eggNOG" id="COG0517">
    <property type="taxonomic scope" value="Bacteria"/>
</dbReference>
<dbReference type="PROSITE" id="PS51371">
    <property type="entry name" value="CBS"/>
    <property type="match status" value="1"/>
</dbReference>
<evidence type="ECO:0000259" key="3">
    <source>
        <dbReference type="PROSITE" id="PS51371"/>
    </source>
</evidence>
<keyword evidence="7" id="KW-1185">Reference proteome</keyword>
<gene>
    <name evidence="5" type="ORF">D0U04_09895</name>
    <name evidence="4" type="ORF">DJ93_4467</name>
</gene>
<dbReference type="PANTHER" id="PTHR43080:SF11">
    <property type="entry name" value="CBS DOMAIN CONTAINING PROTEIN"/>
    <property type="match status" value="1"/>
</dbReference>
<dbReference type="InterPro" id="IPR051257">
    <property type="entry name" value="Diverse_CBS-Domain"/>
</dbReference>
<feature type="domain" description="CBS" evidence="3">
    <location>
        <begin position="9"/>
        <end position="70"/>
    </location>
</feature>
<organism evidence="4 6">
    <name type="scientific">Bacillus clarus</name>
    <dbReference type="NCBI Taxonomy" id="2338372"/>
    <lineage>
        <taxon>Bacteria</taxon>
        <taxon>Bacillati</taxon>
        <taxon>Bacillota</taxon>
        <taxon>Bacilli</taxon>
        <taxon>Bacillales</taxon>
        <taxon>Bacillaceae</taxon>
        <taxon>Bacillus</taxon>
        <taxon>Bacillus cereus group</taxon>
    </lineage>
</organism>
<evidence type="ECO:0000256" key="2">
    <source>
        <dbReference type="PROSITE-ProRule" id="PRU00703"/>
    </source>
</evidence>
<dbReference type="STRING" id="1405.B7492_10875"/>
<dbReference type="NCBIfam" id="NF038387">
    <property type="entry name" value="CBS_CbpA"/>
    <property type="match status" value="1"/>
</dbReference>
<proteinExistence type="predicted"/>
<dbReference type="Proteomes" id="UP000029389">
    <property type="component" value="Unassembled WGS sequence"/>
</dbReference>
<name>A0A090YZQ0_9BACI</name>
<reference evidence="5 7" key="2">
    <citation type="submission" date="2018-08" db="EMBL/GenBank/DDBJ databases">
        <title>Bacillus clarus sp. nov. strain PS00077A.</title>
        <authorList>
            <person name="Mendez Acevedo M."/>
            <person name="Carroll L."/>
            <person name="Mukherjee M."/>
            <person name="Wiedmann M."/>
            <person name="Kovac J."/>
        </authorList>
    </citation>
    <scope>NUCLEOTIDE SEQUENCE [LARGE SCALE GENOMIC DNA]</scope>
    <source>
        <strain evidence="5 7">PS00077A</strain>
    </source>
</reference>
<sequence>MRIKGNYVPKREVLFCSISITIGEALEHLNKTGYRCVPVLDEKKEKFLGNVYKVDILEYKGSLDDNLLKLLNDQDGYVREDSSFFKVFFTIKKLPYLSVVDEKGVFLGILTHKKVFELLEDAWGVHSSKYSVMIGTQDYNGAIQKLSTVLKKYTGIQSLMTFDNDALLVRRIMFTLGEEFKAEELETLLKDLEDHGFRVVYVEEMNNPREVETIE</sequence>
<dbReference type="InterPro" id="IPR046342">
    <property type="entry name" value="CBS_dom_sf"/>
</dbReference>
<dbReference type="InterPro" id="IPR017036">
    <property type="entry name" value="Lmo0553-like"/>
</dbReference>
<dbReference type="PATRIC" id="fig|1405.8.peg.4598"/>
<evidence type="ECO:0000313" key="5">
    <source>
        <dbReference type="EMBL" id="RFT67071.1"/>
    </source>
</evidence>
<accession>A0A090YZQ0</accession>
<dbReference type="Gene3D" id="3.10.580.10">
    <property type="entry name" value="CBS-domain"/>
    <property type="match status" value="1"/>
</dbReference>
<keyword evidence="1 2" id="KW-0129">CBS domain</keyword>
<dbReference type="EMBL" id="JMQC01000008">
    <property type="protein sequence ID" value="KFN03867.1"/>
    <property type="molecule type" value="Genomic_DNA"/>
</dbReference>
<dbReference type="CDD" id="cd02205">
    <property type="entry name" value="CBS_pair_SF"/>
    <property type="match status" value="1"/>
</dbReference>